<gene>
    <name evidence="1" type="ORF">SAMN05216233_107189</name>
</gene>
<protein>
    <submittedName>
        <fullName evidence="1">Uncharacterized protein</fullName>
    </submittedName>
</protein>
<proteinExistence type="predicted"/>
<evidence type="ECO:0000313" key="1">
    <source>
        <dbReference type="EMBL" id="SCY35065.1"/>
    </source>
</evidence>
<organism evidence="1 2">
    <name type="scientific">Desulfoluna spongiiphila</name>
    <dbReference type="NCBI Taxonomy" id="419481"/>
    <lineage>
        <taxon>Bacteria</taxon>
        <taxon>Pseudomonadati</taxon>
        <taxon>Thermodesulfobacteriota</taxon>
        <taxon>Desulfobacteria</taxon>
        <taxon>Desulfobacterales</taxon>
        <taxon>Desulfolunaceae</taxon>
        <taxon>Desulfoluna</taxon>
    </lineage>
</organism>
<accession>A0A1G5F755</accession>
<dbReference type="Proteomes" id="UP000198870">
    <property type="component" value="Unassembled WGS sequence"/>
</dbReference>
<evidence type="ECO:0000313" key="2">
    <source>
        <dbReference type="Proteomes" id="UP000198870"/>
    </source>
</evidence>
<keyword evidence="2" id="KW-1185">Reference proteome</keyword>
<dbReference type="OrthoDB" id="6271547at2"/>
<dbReference type="RefSeq" id="WP_092210832.1">
    <property type="nucleotide sequence ID" value="NZ_FMUX01000007.1"/>
</dbReference>
<dbReference type="AlphaFoldDB" id="A0A1G5F755"/>
<name>A0A1G5F755_9BACT</name>
<sequence>MTLEELKQIDWFFDLCSVTESRDEQSFGSHEALTSMLNDDPDSFFEPVYASPYEAWCVKDHEAAEEIVGAVKDDIEDWAEEVYLKLFERVPSAELCALVYDEVVTIASLMSAKEGAVGAFLESKIAIYSKGRIPWGYKGIFPDGVWILI</sequence>
<dbReference type="EMBL" id="FMUX01000007">
    <property type="protein sequence ID" value="SCY35065.1"/>
    <property type="molecule type" value="Genomic_DNA"/>
</dbReference>
<reference evidence="1 2" key="1">
    <citation type="submission" date="2016-10" db="EMBL/GenBank/DDBJ databases">
        <authorList>
            <person name="de Groot N.N."/>
        </authorList>
    </citation>
    <scope>NUCLEOTIDE SEQUENCE [LARGE SCALE GENOMIC DNA]</scope>
    <source>
        <strain evidence="1 2">AA1</strain>
    </source>
</reference>